<keyword evidence="5" id="KW-0031">Aminopeptidase</keyword>
<accession>A0A6J4IIA5</accession>
<dbReference type="PRINTS" id="PR00599">
    <property type="entry name" value="MAPEPTIDASE"/>
</dbReference>
<evidence type="ECO:0000256" key="1">
    <source>
        <dbReference type="ARBA" id="ARBA00022723"/>
    </source>
</evidence>
<dbReference type="CDD" id="cd01092">
    <property type="entry name" value="APP-like"/>
    <property type="match status" value="1"/>
</dbReference>
<dbReference type="AlphaFoldDB" id="A0A6J4IIA5"/>
<dbReference type="GO" id="GO:0008235">
    <property type="term" value="F:metalloexopeptidase activity"/>
    <property type="evidence" value="ECO:0007669"/>
    <property type="project" value="UniProtKB-ARBA"/>
</dbReference>
<organism evidence="5">
    <name type="scientific">uncultured Acidimicrobiales bacterium</name>
    <dbReference type="NCBI Taxonomy" id="310071"/>
    <lineage>
        <taxon>Bacteria</taxon>
        <taxon>Bacillati</taxon>
        <taxon>Actinomycetota</taxon>
        <taxon>Acidimicrobiia</taxon>
        <taxon>Acidimicrobiales</taxon>
        <taxon>environmental samples</taxon>
    </lineage>
</organism>
<dbReference type="InterPro" id="IPR000994">
    <property type="entry name" value="Pept_M24"/>
</dbReference>
<keyword evidence="2" id="KW-0378">Hydrolase</keyword>
<dbReference type="GO" id="GO:0046872">
    <property type="term" value="F:metal ion binding"/>
    <property type="evidence" value="ECO:0007669"/>
    <property type="project" value="UniProtKB-KW"/>
</dbReference>
<feature type="domain" description="Peptidase M24" evidence="3">
    <location>
        <begin position="150"/>
        <end position="352"/>
    </location>
</feature>
<evidence type="ECO:0000259" key="3">
    <source>
        <dbReference type="Pfam" id="PF00557"/>
    </source>
</evidence>
<dbReference type="InterPro" id="IPR029149">
    <property type="entry name" value="Creatin/AminoP/Spt16_N"/>
</dbReference>
<dbReference type="Pfam" id="PF01321">
    <property type="entry name" value="Creatinase_N"/>
    <property type="match status" value="1"/>
</dbReference>
<sequence>MSDLPPMDVAGRTQRLLALLEGAGCEVLLVTNLVDIRYLTGFTGSAGVLAVAPHGSTLVSDGRYRDQAADEVAASGAPAVVSISPTQAGQRLLLAEALGGAATIGLQAAHVSWAAQRSYAADAFPDATLVPTDGLLEGLRAVKDDGEVARLQAAAAIADTALAATRSLLATGPTERAFALALDQEVRRLGAEDVSFETIVGSGPNGAKPHARPSTRFVEAGDLVVIDFGALVDGYHSDMTRTLVVGEPSATQRRMLDLVLASQAAGVAAVAPGVRCSEVDRACREVIADAGWGEAFLHGTGHGVGLDIHEAPAVSTTSTATLVAGHVVTVEPGVYLPEHGGVRIEDTVIVTEGGSRPITLAPKTIAP</sequence>
<dbReference type="Pfam" id="PF00557">
    <property type="entry name" value="Peptidase_M24"/>
    <property type="match status" value="1"/>
</dbReference>
<dbReference type="GO" id="GO:0004177">
    <property type="term" value="F:aminopeptidase activity"/>
    <property type="evidence" value="ECO:0007669"/>
    <property type="project" value="UniProtKB-KW"/>
</dbReference>
<reference evidence="5" key="1">
    <citation type="submission" date="2020-02" db="EMBL/GenBank/DDBJ databases">
        <authorList>
            <person name="Meier V. D."/>
        </authorList>
    </citation>
    <scope>NUCLEOTIDE SEQUENCE</scope>
    <source>
        <strain evidence="5">AVDCRST_MAG20</strain>
    </source>
</reference>
<dbReference type="InterPro" id="IPR050659">
    <property type="entry name" value="Peptidase_M24B"/>
</dbReference>
<dbReference type="PANTHER" id="PTHR46112">
    <property type="entry name" value="AMINOPEPTIDASE"/>
    <property type="match status" value="1"/>
</dbReference>
<proteinExistence type="predicted"/>
<dbReference type="SUPFAM" id="SSF53092">
    <property type="entry name" value="Creatinase/prolidase N-terminal domain"/>
    <property type="match status" value="1"/>
</dbReference>
<feature type="domain" description="Creatinase N-terminal" evidence="4">
    <location>
        <begin position="12"/>
        <end position="142"/>
    </location>
</feature>
<dbReference type="Gene3D" id="3.40.350.10">
    <property type="entry name" value="Creatinase/prolidase N-terminal domain"/>
    <property type="match status" value="1"/>
</dbReference>
<dbReference type="InterPro" id="IPR001714">
    <property type="entry name" value="Pept_M24_MAP"/>
</dbReference>
<dbReference type="InterPro" id="IPR001131">
    <property type="entry name" value="Peptidase_M24B_aminopep-P_CS"/>
</dbReference>
<gene>
    <name evidence="5" type="ORF">AVDCRST_MAG20-2313</name>
</gene>
<dbReference type="PANTHER" id="PTHR46112:SF8">
    <property type="entry name" value="CYTOPLASMIC PEPTIDASE PEPQ-RELATED"/>
    <property type="match status" value="1"/>
</dbReference>
<evidence type="ECO:0000259" key="4">
    <source>
        <dbReference type="Pfam" id="PF01321"/>
    </source>
</evidence>
<dbReference type="SUPFAM" id="SSF55920">
    <property type="entry name" value="Creatinase/aminopeptidase"/>
    <property type="match status" value="1"/>
</dbReference>
<name>A0A6J4IIA5_9ACTN</name>
<dbReference type="Gene3D" id="3.90.230.10">
    <property type="entry name" value="Creatinase/methionine aminopeptidase superfamily"/>
    <property type="match status" value="1"/>
</dbReference>
<keyword evidence="1" id="KW-0479">Metal-binding</keyword>
<dbReference type="PROSITE" id="PS00491">
    <property type="entry name" value="PROLINE_PEPTIDASE"/>
    <property type="match status" value="1"/>
</dbReference>
<evidence type="ECO:0000256" key="2">
    <source>
        <dbReference type="ARBA" id="ARBA00022801"/>
    </source>
</evidence>
<evidence type="ECO:0000313" key="5">
    <source>
        <dbReference type="EMBL" id="CAA9253259.1"/>
    </source>
</evidence>
<dbReference type="EMBL" id="CADCSY010000105">
    <property type="protein sequence ID" value="CAA9253259.1"/>
    <property type="molecule type" value="Genomic_DNA"/>
</dbReference>
<protein>
    <submittedName>
        <fullName evidence="5">Aminopeptidase YpdF (MP-, MA-, MS-, AP-, NP-specific)</fullName>
    </submittedName>
</protein>
<dbReference type="InterPro" id="IPR000587">
    <property type="entry name" value="Creatinase_N"/>
</dbReference>
<keyword evidence="5" id="KW-0645">Protease</keyword>
<dbReference type="InterPro" id="IPR036005">
    <property type="entry name" value="Creatinase/aminopeptidase-like"/>
</dbReference>